<reference evidence="1" key="1">
    <citation type="journal article" date="2022" name="J. Anim. Sci.">
        <title>Whole genome sequence analyses-based assessment of virulence potential and antimicrobial susceptibilities and resistance of Enterococcus faecium strains isolated from commercial swine and cattle probiotic products.</title>
        <authorList>
            <person name="Shridhar P.B."/>
            <person name="Amachawadi R.G."/>
            <person name="Tokach M."/>
            <person name="Patel I."/>
            <person name="Gangiredla J."/>
            <person name="Mammel M."/>
            <person name="Nagaraja T.G."/>
        </authorList>
    </citation>
    <scope>NUCLEOTIDE SEQUENCE</scope>
    <source>
        <strain evidence="1">EF215</strain>
    </source>
</reference>
<feature type="non-terminal residue" evidence="1">
    <location>
        <position position="126"/>
    </location>
</feature>
<dbReference type="EMBL" id="JAIFOC010000343">
    <property type="protein sequence ID" value="MBX4224028.1"/>
    <property type="molecule type" value="Genomic_DNA"/>
</dbReference>
<dbReference type="Proteomes" id="UP001139644">
    <property type="component" value="Unassembled WGS sequence"/>
</dbReference>
<name>A0A9X1KBS3_ENTFC</name>
<proteinExistence type="predicted"/>
<organism evidence="1 2">
    <name type="scientific">Enterococcus faecium</name>
    <name type="common">Streptococcus faecium</name>
    <dbReference type="NCBI Taxonomy" id="1352"/>
    <lineage>
        <taxon>Bacteria</taxon>
        <taxon>Bacillati</taxon>
        <taxon>Bacillota</taxon>
        <taxon>Bacilli</taxon>
        <taxon>Lactobacillales</taxon>
        <taxon>Enterococcaceae</taxon>
        <taxon>Enterococcus</taxon>
    </lineage>
</organism>
<accession>A0A9X1KBS3</accession>
<gene>
    <name evidence="1" type="ORF">KYX88_14920</name>
</gene>
<sequence>MNQFLSYKHIENWFKAIEEGTIKVCKEQLLLKKYLEERVFTREDIYFDMQMVEDSINIPAQYFPFELIPWEKFLQCFIYGFRWKKDKTLVFNRYLSLMGRGNGKTGFASWNNFFLLTAKHGIKNYD</sequence>
<evidence type="ECO:0000313" key="1">
    <source>
        <dbReference type="EMBL" id="MBX4224028.1"/>
    </source>
</evidence>
<protein>
    <submittedName>
        <fullName evidence="1">Terminase large subunit</fullName>
    </submittedName>
</protein>
<evidence type="ECO:0000313" key="2">
    <source>
        <dbReference type="Proteomes" id="UP001139644"/>
    </source>
</evidence>
<comment type="caution">
    <text evidence="1">The sequence shown here is derived from an EMBL/GenBank/DDBJ whole genome shotgun (WGS) entry which is preliminary data.</text>
</comment>
<dbReference type="AlphaFoldDB" id="A0A9X1KBS3"/>